<protein>
    <submittedName>
        <fullName evidence="2">Uncharacterized protein</fullName>
    </submittedName>
</protein>
<feature type="transmembrane region" description="Helical" evidence="1">
    <location>
        <begin position="74"/>
        <end position="95"/>
    </location>
</feature>
<dbReference type="Proteomes" id="UP000242999">
    <property type="component" value="Unassembled WGS sequence"/>
</dbReference>
<gene>
    <name evidence="2" type="ORF">SAMN05421831_10162</name>
</gene>
<name>A0A1H6Q133_9GAMM</name>
<dbReference type="RefSeq" id="WP_143051918.1">
    <property type="nucleotide sequence ID" value="NZ_FNYH01000001.1"/>
</dbReference>
<dbReference type="STRING" id="64971.SAMN05421831_10162"/>
<keyword evidence="1" id="KW-1133">Transmembrane helix</keyword>
<proteinExistence type="predicted"/>
<dbReference type="AlphaFoldDB" id="A0A1H6Q133"/>
<keyword evidence="3" id="KW-1185">Reference proteome</keyword>
<organism evidence="2 3">
    <name type="scientific">Allopseudospirillum japonicum</name>
    <dbReference type="NCBI Taxonomy" id="64971"/>
    <lineage>
        <taxon>Bacteria</taxon>
        <taxon>Pseudomonadati</taxon>
        <taxon>Pseudomonadota</taxon>
        <taxon>Gammaproteobacteria</taxon>
        <taxon>Oceanospirillales</taxon>
        <taxon>Oceanospirillaceae</taxon>
        <taxon>Allopseudospirillum</taxon>
    </lineage>
</organism>
<dbReference type="EMBL" id="FNYH01000001">
    <property type="protein sequence ID" value="SEI37569.1"/>
    <property type="molecule type" value="Genomic_DNA"/>
</dbReference>
<keyword evidence="1" id="KW-0812">Transmembrane</keyword>
<keyword evidence="1" id="KW-0472">Membrane</keyword>
<evidence type="ECO:0000256" key="1">
    <source>
        <dbReference type="SAM" id="Phobius"/>
    </source>
</evidence>
<evidence type="ECO:0000313" key="3">
    <source>
        <dbReference type="Proteomes" id="UP000242999"/>
    </source>
</evidence>
<reference evidence="3" key="1">
    <citation type="submission" date="2016-10" db="EMBL/GenBank/DDBJ databases">
        <authorList>
            <person name="Varghese N."/>
            <person name="Submissions S."/>
        </authorList>
    </citation>
    <scope>NUCLEOTIDE SEQUENCE [LARGE SCALE GENOMIC DNA]</scope>
    <source>
        <strain evidence="3">DSM 7165</strain>
    </source>
</reference>
<sequence>MKSKFKLNIDTAYRTELRLALGWLVGSMCILSGLWLSMFYFVAGVALALAGLVLWPPSRAWIFSKLPVTQLISIQAAVLITFLVIALFGFIGRYLTQLEQEAHAQGYESVEEYQRARQHTIEH</sequence>
<evidence type="ECO:0000313" key="2">
    <source>
        <dbReference type="EMBL" id="SEI37569.1"/>
    </source>
</evidence>
<feature type="transmembrane region" description="Helical" evidence="1">
    <location>
        <begin position="21"/>
        <end position="54"/>
    </location>
</feature>
<accession>A0A1H6Q133</accession>